<dbReference type="HAMAP" id="MF_00527">
    <property type="entry name" value="3MGH"/>
    <property type="match status" value="1"/>
</dbReference>
<evidence type="ECO:0000256" key="3">
    <source>
        <dbReference type="ARBA" id="ARBA00022801"/>
    </source>
</evidence>
<keyword evidence="3 5" id="KW-0378">Hydrolase</keyword>
<dbReference type="AlphaFoldDB" id="A0A7K3WJX2"/>
<dbReference type="GO" id="GO:0003677">
    <property type="term" value="F:DNA binding"/>
    <property type="evidence" value="ECO:0007669"/>
    <property type="project" value="InterPro"/>
</dbReference>
<reference evidence="7 8" key="1">
    <citation type="submission" date="2020-02" db="EMBL/GenBank/DDBJ databases">
        <title>The whole genome sequence of CPCC 205119.</title>
        <authorList>
            <person name="Jiang Z."/>
        </authorList>
    </citation>
    <scope>NUCLEOTIDE SEQUENCE [LARGE SCALE GENOMIC DNA]</scope>
    <source>
        <strain evidence="7 8">CPCC 205119</strain>
    </source>
</reference>
<dbReference type="GO" id="GO:0006284">
    <property type="term" value="P:base-excision repair"/>
    <property type="evidence" value="ECO:0007669"/>
    <property type="project" value="InterPro"/>
</dbReference>
<dbReference type="InterPro" id="IPR036995">
    <property type="entry name" value="MPG_sf"/>
</dbReference>
<dbReference type="NCBIfam" id="NF002003">
    <property type="entry name" value="PRK00802.1-3"/>
    <property type="match status" value="1"/>
</dbReference>
<evidence type="ECO:0000256" key="4">
    <source>
        <dbReference type="ARBA" id="ARBA00023204"/>
    </source>
</evidence>
<evidence type="ECO:0000313" key="8">
    <source>
        <dbReference type="Proteomes" id="UP000470470"/>
    </source>
</evidence>
<comment type="caution">
    <text evidence="7">The sequence shown here is derived from an EMBL/GenBank/DDBJ whole genome shotgun (WGS) entry which is preliminary data.</text>
</comment>
<sequence>MHPLDDRPGPGPLLTPGDLLGPADVVAPTLLGCWVVTDRHEGTVAVRLTEVEAYSGGGADPASHSHRGRTPRTEVMFGPPGRLYVYFSYGVHWCANVVVGPDGEGAAVLLRAGEVVAGEEVARSRRPASSSVRDLARGPARLTSALAIGPDDRGVDLLDPAGAVRLHRGRPVTSVTAGPRVGISRAVDLPWRFTETGAATVSAFRPGTRSRAGRGQGPAAGQDVTP</sequence>
<evidence type="ECO:0000256" key="5">
    <source>
        <dbReference type="HAMAP-Rule" id="MF_00527"/>
    </source>
</evidence>
<dbReference type="InterPro" id="IPR003180">
    <property type="entry name" value="MPG"/>
</dbReference>
<evidence type="ECO:0000313" key="7">
    <source>
        <dbReference type="EMBL" id="NEL55843.1"/>
    </source>
</evidence>
<dbReference type="InterPro" id="IPR011034">
    <property type="entry name" value="Formyl_transferase-like_C_sf"/>
</dbReference>
<dbReference type="CDD" id="cd00540">
    <property type="entry name" value="AAG"/>
    <property type="match status" value="1"/>
</dbReference>
<proteinExistence type="inferred from homology"/>
<dbReference type="Pfam" id="PF02245">
    <property type="entry name" value="Pur_DNA_glyco"/>
    <property type="match status" value="1"/>
</dbReference>
<keyword evidence="8" id="KW-1185">Reference proteome</keyword>
<name>A0A7K3WJX2_9ACTN</name>
<keyword evidence="2 5" id="KW-0227">DNA damage</keyword>
<keyword evidence="4 5" id="KW-0234">DNA repair</keyword>
<keyword evidence="7" id="KW-0326">Glycosidase</keyword>
<organism evidence="7 8">
    <name type="scientific">Goekera deserti</name>
    <dbReference type="NCBI Taxonomy" id="2497753"/>
    <lineage>
        <taxon>Bacteria</taxon>
        <taxon>Bacillati</taxon>
        <taxon>Actinomycetota</taxon>
        <taxon>Actinomycetes</taxon>
        <taxon>Geodermatophilales</taxon>
        <taxon>Geodermatophilaceae</taxon>
        <taxon>Goekera</taxon>
    </lineage>
</organism>
<dbReference type="Gene3D" id="3.10.300.10">
    <property type="entry name" value="Methylpurine-DNA glycosylase (MPG)"/>
    <property type="match status" value="1"/>
</dbReference>
<accession>A0A7K3WJX2</accession>
<feature type="compositionally biased region" description="Low complexity" evidence="6">
    <location>
        <begin position="217"/>
        <end position="226"/>
    </location>
</feature>
<protein>
    <recommendedName>
        <fullName evidence="5">Putative 3-methyladenine DNA glycosylase</fullName>
        <ecNumber evidence="5">3.2.2.-</ecNumber>
    </recommendedName>
</protein>
<dbReference type="GO" id="GO:0003905">
    <property type="term" value="F:alkylbase DNA N-glycosylase activity"/>
    <property type="evidence" value="ECO:0007669"/>
    <property type="project" value="InterPro"/>
</dbReference>
<dbReference type="SUPFAM" id="SSF50486">
    <property type="entry name" value="FMT C-terminal domain-like"/>
    <property type="match status" value="1"/>
</dbReference>
<dbReference type="PANTHER" id="PTHR10429">
    <property type="entry name" value="DNA-3-METHYLADENINE GLYCOSYLASE"/>
    <property type="match status" value="1"/>
</dbReference>
<dbReference type="EC" id="3.2.2.-" evidence="5"/>
<evidence type="ECO:0000256" key="1">
    <source>
        <dbReference type="ARBA" id="ARBA00009232"/>
    </source>
</evidence>
<gene>
    <name evidence="7" type="ORF">G1H19_17840</name>
</gene>
<evidence type="ECO:0000256" key="2">
    <source>
        <dbReference type="ARBA" id="ARBA00022763"/>
    </source>
</evidence>
<dbReference type="NCBIfam" id="TIGR00567">
    <property type="entry name" value="3mg"/>
    <property type="match status" value="1"/>
</dbReference>
<evidence type="ECO:0000256" key="6">
    <source>
        <dbReference type="SAM" id="MobiDB-lite"/>
    </source>
</evidence>
<dbReference type="RefSeq" id="WP_162392451.1">
    <property type="nucleotide sequence ID" value="NZ_JAABOZ010000002.1"/>
</dbReference>
<dbReference type="EMBL" id="JAAGWK010000026">
    <property type="protein sequence ID" value="NEL55843.1"/>
    <property type="molecule type" value="Genomic_DNA"/>
</dbReference>
<dbReference type="Proteomes" id="UP000470470">
    <property type="component" value="Unassembled WGS sequence"/>
</dbReference>
<dbReference type="PANTHER" id="PTHR10429:SF0">
    <property type="entry name" value="DNA-3-METHYLADENINE GLYCOSYLASE"/>
    <property type="match status" value="1"/>
</dbReference>
<feature type="region of interest" description="Disordered" evidence="6">
    <location>
        <begin position="205"/>
        <end position="226"/>
    </location>
</feature>
<comment type="similarity">
    <text evidence="1 5">Belongs to the DNA glycosylase MPG family.</text>
</comment>